<evidence type="ECO:0000313" key="7">
    <source>
        <dbReference type="Proteomes" id="UP000812440"/>
    </source>
</evidence>
<dbReference type="PANTHER" id="PTHR13489:SF0">
    <property type="entry name" value="MINI-CHROMOSOME MAINTENANCE COMPLEX-BINDING PROTEIN"/>
    <property type="match status" value="1"/>
</dbReference>
<evidence type="ECO:0000256" key="3">
    <source>
        <dbReference type="ARBA" id="ARBA00015405"/>
    </source>
</evidence>
<evidence type="ECO:0000313" key="6">
    <source>
        <dbReference type="EMBL" id="KAG8435803.1"/>
    </source>
</evidence>
<comment type="similarity">
    <text evidence="2">Belongs to the MCMBP family.</text>
</comment>
<feature type="region of interest" description="Disordered" evidence="5">
    <location>
        <begin position="156"/>
        <end position="215"/>
    </location>
</feature>
<evidence type="ECO:0000256" key="2">
    <source>
        <dbReference type="ARBA" id="ARBA00007925"/>
    </source>
</evidence>
<evidence type="ECO:0000256" key="1">
    <source>
        <dbReference type="ARBA" id="ARBA00004123"/>
    </source>
</evidence>
<gene>
    <name evidence="6" type="ORF">GDO86_013662</name>
</gene>
<keyword evidence="7" id="KW-1185">Reference proteome</keyword>
<dbReference type="PANTHER" id="PTHR13489">
    <property type="entry name" value="MINI-CHROMOSOME MAINTENANCE COMPLEX-BINDING PROTEIN"/>
    <property type="match status" value="1"/>
</dbReference>
<feature type="compositionally biased region" description="Basic and acidic residues" evidence="5">
    <location>
        <begin position="189"/>
        <end position="198"/>
    </location>
</feature>
<comment type="caution">
    <text evidence="6">The sequence shown here is derived from an EMBL/GenBank/DDBJ whole genome shotgun (WGS) entry which is preliminary data.</text>
</comment>
<reference evidence="6" key="1">
    <citation type="thesis" date="2020" institute="ProQuest LLC" country="789 East Eisenhower Parkway, Ann Arbor, MI, USA">
        <title>Comparative Genomics and Chromosome Evolution.</title>
        <authorList>
            <person name="Mudd A.B."/>
        </authorList>
    </citation>
    <scope>NUCLEOTIDE SEQUENCE</scope>
    <source>
        <strain evidence="6">Female2</strain>
        <tissue evidence="6">Blood</tissue>
    </source>
</reference>
<dbReference type="Proteomes" id="UP000812440">
    <property type="component" value="Chromosome 7"/>
</dbReference>
<organism evidence="6 7">
    <name type="scientific">Hymenochirus boettgeri</name>
    <name type="common">Congo dwarf clawed frog</name>
    <dbReference type="NCBI Taxonomy" id="247094"/>
    <lineage>
        <taxon>Eukaryota</taxon>
        <taxon>Metazoa</taxon>
        <taxon>Chordata</taxon>
        <taxon>Craniata</taxon>
        <taxon>Vertebrata</taxon>
        <taxon>Euteleostomi</taxon>
        <taxon>Amphibia</taxon>
        <taxon>Batrachia</taxon>
        <taxon>Anura</taxon>
        <taxon>Pipoidea</taxon>
        <taxon>Pipidae</taxon>
        <taxon>Pipinae</taxon>
        <taxon>Hymenochirus</taxon>
    </lineage>
</organism>
<evidence type="ECO:0000256" key="4">
    <source>
        <dbReference type="ARBA" id="ARBA00023242"/>
    </source>
</evidence>
<feature type="compositionally biased region" description="Polar residues" evidence="5">
    <location>
        <begin position="201"/>
        <end position="213"/>
    </location>
</feature>
<proteinExistence type="inferred from homology"/>
<evidence type="ECO:0000256" key="5">
    <source>
        <dbReference type="SAM" id="MobiDB-lite"/>
    </source>
</evidence>
<comment type="subcellular location">
    <subcellularLocation>
        <location evidence="1">Nucleus</location>
    </subcellularLocation>
</comment>
<dbReference type="OrthoDB" id="329666at2759"/>
<name>A0A8T2IVU2_9PIPI</name>
<keyword evidence="4" id="KW-0539">Nucleus</keyword>
<accession>A0A8T2IVU2</accession>
<dbReference type="GO" id="GO:0003682">
    <property type="term" value="F:chromatin binding"/>
    <property type="evidence" value="ECO:0007669"/>
    <property type="project" value="TreeGrafter"/>
</dbReference>
<sequence length="364" mass="40753">MSGMEDWAECPLGAVQGMFAQKQANNDWEKTITDYFRERLRGPNSTAWVPCLNEVPLHYLKPDSLVRFRCMIQDMFDPEFYMGVYETIDTSNNSRVLHCGKYRDVAECTPPHEVDLNSQQTVTSERQTFYCVPVPGESTWVKESYNSSSQARACASTSYTPNRQKRSYEEDDDPGSLNTGGVCPSHGSSEPKRLETEAAGRQQNKPPNCSPTLDLNFPLPGEKGPACLVKVYEGWDSFKVNDIIEVFGILSVDPVLSTMNEDRGVASSFMDPTENMETMEEQRVHCPPTSLVPRIHSIVTRRLEHNNPLLPVSLQGTEESKLFVSSFLSELTSVRAELLGFLTHLLLGDGLAAEYLILHLISTV</sequence>
<dbReference type="GO" id="GO:0006261">
    <property type="term" value="P:DNA-templated DNA replication"/>
    <property type="evidence" value="ECO:0007669"/>
    <property type="project" value="TreeGrafter"/>
</dbReference>
<dbReference type="EMBL" id="JAACNH010000008">
    <property type="protein sequence ID" value="KAG8435803.1"/>
    <property type="molecule type" value="Genomic_DNA"/>
</dbReference>
<dbReference type="InterPro" id="IPR019140">
    <property type="entry name" value="MCM_complex-bd"/>
</dbReference>
<dbReference type="AlphaFoldDB" id="A0A8T2IVU2"/>
<dbReference type="Pfam" id="PF09739">
    <property type="entry name" value="MCM_bind"/>
    <property type="match status" value="1"/>
</dbReference>
<protein>
    <recommendedName>
        <fullName evidence="3">Mini-chromosome maintenance complex-binding protein</fullName>
    </recommendedName>
</protein>
<dbReference type="GO" id="GO:0005634">
    <property type="term" value="C:nucleus"/>
    <property type="evidence" value="ECO:0007669"/>
    <property type="project" value="UniProtKB-SubCell"/>
</dbReference>